<dbReference type="AlphaFoldDB" id="A0AA36B4R4"/>
<evidence type="ECO:0000256" key="1">
    <source>
        <dbReference type="SAM" id="Phobius"/>
    </source>
</evidence>
<evidence type="ECO:0000313" key="2">
    <source>
        <dbReference type="EMBL" id="CAI9727304.1"/>
    </source>
</evidence>
<accession>A0AA36B4R4</accession>
<dbReference type="Proteomes" id="UP001162480">
    <property type="component" value="Chromosome 8"/>
</dbReference>
<proteinExistence type="predicted"/>
<dbReference type="EMBL" id="OX597821">
    <property type="protein sequence ID" value="CAI9727304.1"/>
    <property type="molecule type" value="Genomic_DNA"/>
</dbReference>
<feature type="transmembrane region" description="Helical" evidence="1">
    <location>
        <begin position="228"/>
        <end position="247"/>
    </location>
</feature>
<protein>
    <submittedName>
        <fullName evidence="2">Uncharacterized protein</fullName>
    </submittedName>
</protein>
<feature type="transmembrane region" description="Helical" evidence="1">
    <location>
        <begin position="181"/>
        <end position="208"/>
    </location>
</feature>
<reference evidence="2" key="1">
    <citation type="submission" date="2023-08" db="EMBL/GenBank/DDBJ databases">
        <authorList>
            <person name="Alioto T."/>
            <person name="Alioto T."/>
            <person name="Gomez Garrido J."/>
        </authorList>
    </citation>
    <scope>NUCLEOTIDE SEQUENCE</scope>
</reference>
<keyword evidence="3" id="KW-1185">Reference proteome</keyword>
<sequence>MRESRTRTEFAQDSICEERCDAKDKETLAGRRQKMGDVRGQAITSLCQHSGPSWFCLDEGRRRVVLGELTVPSEERIAEADERKLLGYEELVAEIREKGYICELVVFEVGCRGFPAAFLRRFLKVAGVSGARKIIKECEEKTIKGSAWITWRKSKDKEIIESFSKLKIEENDRTFYNYNLLFSYILPYVTILLPVLCHLLINLVLPISANKFRTALRFDVTISNPYRLPLAIVQVLLHGISLAFLIFDWYMNMTIEMALLHEFNKLARSCEKYFITKSMELKETRFYKILQFYGKINICKISLMNISLKSLKCKNICISAFYIFDVAAAYYTQYHSIRSPVFHVQRSEFLNKLFKCKKNS</sequence>
<keyword evidence="1" id="KW-0812">Transmembrane</keyword>
<keyword evidence="1" id="KW-0472">Membrane</keyword>
<evidence type="ECO:0000313" key="3">
    <source>
        <dbReference type="Proteomes" id="UP001162480"/>
    </source>
</evidence>
<name>A0AA36B4R4_OCTVU</name>
<keyword evidence="1" id="KW-1133">Transmembrane helix</keyword>
<organism evidence="2 3">
    <name type="scientific">Octopus vulgaris</name>
    <name type="common">Common octopus</name>
    <dbReference type="NCBI Taxonomy" id="6645"/>
    <lineage>
        <taxon>Eukaryota</taxon>
        <taxon>Metazoa</taxon>
        <taxon>Spiralia</taxon>
        <taxon>Lophotrochozoa</taxon>
        <taxon>Mollusca</taxon>
        <taxon>Cephalopoda</taxon>
        <taxon>Coleoidea</taxon>
        <taxon>Octopodiformes</taxon>
        <taxon>Octopoda</taxon>
        <taxon>Incirrata</taxon>
        <taxon>Octopodidae</taxon>
        <taxon>Octopus</taxon>
    </lineage>
</organism>
<gene>
    <name evidence="2" type="ORF">OCTVUL_1B018686</name>
</gene>